<accession>A0AA40G624</accession>
<evidence type="ECO:0000313" key="1">
    <source>
        <dbReference type="EMBL" id="KAK1131388.1"/>
    </source>
</evidence>
<sequence length="194" mass="21730">MALGWRAVAVAERNLCRCYAATLPNLPGQSRLKRRPKPASTSRLPPFLGDVWMCAQRVPVGRLSPPHFQCGDTGAHQPHRIYNNAARETGDRLEPVVGVRTYTYNRRITRWIAFPSSCVVLVDAEFAASFDVAKRAAARRVRRKRCALLRDRRHHTQQRMDAVVPRPRRRVSTVPLSTMSGRLANAAKSTPAGP</sequence>
<comment type="caution">
    <text evidence="1">The sequence shown here is derived from an EMBL/GenBank/DDBJ whole genome shotgun (WGS) entry which is preliminary data.</text>
</comment>
<keyword evidence="2" id="KW-1185">Reference proteome</keyword>
<name>A0AA40G624_9HYME</name>
<evidence type="ECO:0000313" key="2">
    <source>
        <dbReference type="Proteomes" id="UP001177670"/>
    </source>
</evidence>
<protein>
    <submittedName>
        <fullName evidence="1">Uncharacterized protein</fullName>
    </submittedName>
</protein>
<dbReference type="Proteomes" id="UP001177670">
    <property type="component" value="Unassembled WGS sequence"/>
</dbReference>
<dbReference type="EMBL" id="JAHYIQ010000006">
    <property type="protein sequence ID" value="KAK1131388.1"/>
    <property type="molecule type" value="Genomic_DNA"/>
</dbReference>
<reference evidence="1" key="1">
    <citation type="submission" date="2021-10" db="EMBL/GenBank/DDBJ databases">
        <title>Melipona bicolor Genome sequencing and assembly.</title>
        <authorList>
            <person name="Araujo N.S."/>
            <person name="Arias M.C."/>
        </authorList>
    </citation>
    <scope>NUCLEOTIDE SEQUENCE</scope>
    <source>
        <strain evidence="1">USP_2M_L1-L4_2017</strain>
        <tissue evidence="1">Whole body</tissue>
    </source>
</reference>
<gene>
    <name evidence="1" type="ORF">K0M31_017673</name>
</gene>
<organism evidence="1 2">
    <name type="scientific">Melipona bicolor</name>
    <dbReference type="NCBI Taxonomy" id="60889"/>
    <lineage>
        <taxon>Eukaryota</taxon>
        <taxon>Metazoa</taxon>
        <taxon>Ecdysozoa</taxon>
        <taxon>Arthropoda</taxon>
        <taxon>Hexapoda</taxon>
        <taxon>Insecta</taxon>
        <taxon>Pterygota</taxon>
        <taxon>Neoptera</taxon>
        <taxon>Endopterygota</taxon>
        <taxon>Hymenoptera</taxon>
        <taxon>Apocrita</taxon>
        <taxon>Aculeata</taxon>
        <taxon>Apoidea</taxon>
        <taxon>Anthophila</taxon>
        <taxon>Apidae</taxon>
        <taxon>Melipona</taxon>
    </lineage>
</organism>
<dbReference type="AlphaFoldDB" id="A0AA40G624"/>
<proteinExistence type="predicted"/>